<dbReference type="InterPro" id="IPR036322">
    <property type="entry name" value="WD40_repeat_dom_sf"/>
</dbReference>
<dbReference type="SUPFAM" id="SSF50978">
    <property type="entry name" value="WD40 repeat-like"/>
    <property type="match status" value="2"/>
</dbReference>
<dbReference type="EMBL" id="MU005765">
    <property type="protein sequence ID" value="KAF2714141.1"/>
    <property type="molecule type" value="Genomic_DNA"/>
</dbReference>
<reference evidence="6" key="1">
    <citation type="journal article" date="2020" name="Stud. Mycol.">
        <title>101 Dothideomycetes genomes: a test case for predicting lifestyles and emergence of pathogens.</title>
        <authorList>
            <person name="Haridas S."/>
            <person name="Albert R."/>
            <person name="Binder M."/>
            <person name="Bloem J."/>
            <person name="Labutti K."/>
            <person name="Salamov A."/>
            <person name="Andreopoulos B."/>
            <person name="Baker S."/>
            <person name="Barry K."/>
            <person name="Bills G."/>
            <person name="Bluhm B."/>
            <person name="Cannon C."/>
            <person name="Castanera R."/>
            <person name="Culley D."/>
            <person name="Daum C."/>
            <person name="Ezra D."/>
            <person name="Gonzalez J."/>
            <person name="Henrissat B."/>
            <person name="Kuo A."/>
            <person name="Liang C."/>
            <person name="Lipzen A."/>
            <person name="Lutzoni F."/>
            <person name="Magnuson J."/>
            <person name="Mondo S."/>
            <person name="Nolan M."/>
            <person name="Ohm R."/>
            <person name="Pangilinan J."/>
            <person name="Park H.-J."/>
            <person name="Ramirez L."/>
            <person name="Alfaro M."/>
            <person name="Sun H."/>
            <person name="Tritt A."/>
            <person name="Yoshinaga Y."/>
            <person name="Zwiers L.-H."/>
            <person name="Turgeon B."/>
            <person name="Goodwin S."/>
            <person name="Spatafora J."/>
            <person name="Crous P."/>
            <person name="Grigoriev I."/>
        </authorList>
    </citation>
    <scope>NUCLEOTIDE SEQUENCE</scope>
    <source>
        <strain evidence="6">CBS 279.74</strain>
    </source>
</reference>
<organism evidence="6 7">
    <name type="scientific">Pleomassaria siparia CBS 279.74</name>
    <dbReference type="NCBI Taxonomy" id="1314801"/>
    <lineage>
        <taxon>Eukaryota</taxon>
        <taxon>Fungi</taxon>
        <taxon>Dikarya</taxon>
        <taxon>Ascomycota</taxon>
        <taxon>Pezizomycotina</taxon>
        <taxon>Dothideomycetes</taxon>
        <taxon>Pleosporomycetidae</taxon>
        <taxon>Pleosporales</taxon>
        <taxon>Pleomassariaceae</taxon>
        <taxon>Pleomassaria</taxon>
    </lineage>
</organism>
<evidence type="ECO:0000256" key="3">
    <source>
        <dbReference type="PROSITE-ProRule" id="PRU00221"/>
    </source>
</evidence>
<evidence type="ECO:0000313" key="6">
    <source>
        <dbReference type="EMBL" id="KAF2714141.1"/>
    </source>
</evidence>
<dbReference type="GO" id="GO:0045159">
    <property type="term" value="F:myosin II binding"/>
    <property type="evidence" value="ECO:0007669"/>
    <property type="project" value="TreeGrafter"/>
</dbReference>
<dbReference type="PROSITE" id="PS50294">
    <property type="entry name" value="WD_REPEATS_REGION"/>
    <property type="match status" value="1"/>
</dbReference>
<dbReference type="Pfam" id="PF08596">
    <property type="entry name" value="Lgl_C"/>
    <property type="match status" value="1"/>
</dbReference>
<dbReference type="CDD" id="cd15873">
    <property type="entry name" value="R-SNARE_STXBP5_6"/>
    <property type="match status" value="1"/>
</dbReference>
<dbReference type="InterPro" id="IPR013905">
    <property type="entry name" value="Lgl_C_dom"/>
</dbReference>
<dbReference type="AlphaFoldDB" id="A0A6G1KP23"/>
<dbReference type="OrthoDB" id="19944at2759"/>
<dbReference type="FunFam" id="2.130.10.10:FF:000848">
    <property type="entry name" value="SNARE-dependent exocytosis protein (Sro7), putative"/>
    <property type="match status" value="1"/>
</dbReference>
<feature type="domain" description="Lethal giant larvae (Lgl)-like C-terminal" evidence="5">
    <location>
        <begin position="518"/>
        <end position="907"/>
    </location>
</feature>
<name>A0A6G1KP23_9PLEO</name>
<proteinExistence type="inferred from homology"/>
<dbReference type="GO" id="GO:0006893">
    <property type="term" value="P:Golgi to plasma membrane transport"/>
    <property type="evidence" value="ECO:0007669"/>
    <property type="project" value="TreeGrafter"/>
</dbReference>
<dbReference type="Pfam" id="PF00400">
    <property type="entry name" value="WD40"/>
    <property type="match status" value="1"/>
</dbReference>
<dbReference type="InterPro" id="IPR015943">
    <property type="entry name" value="WD40/YVTN_repeat-like_dom_sf"/>
</dbReference>
<dbReference type="GO" id="GO:0005096">
    <property type="term" value="F:GTPase activator activity"/>
    <property type="evidence" value="ECO:0007669"/>
    <property type="project" value="TreeGrafter"/>
</dbReference>
<evidence type="ECO:0000259" key="5">
    <source>
        <dbReference type="Pfam" id="PF08596"/>
    </source>
</evidence>
<dbReference type="InterPro" id="IPR001680">
    <property type="entry name" value="WD40_rpt"/>
</dbReference>
<dbReference type="GO" id="GO:0005737">
    <property type="term" value="C:cytoplasm"/>
    <property type="evidence" value="ECO:0007669"/>
    <property type="project" value="TreeGrafter"/>
</dbReference>
<protein>
    <recommendedName>
        <fullName evidence="5">Lethal giant larvae (Lgl)-like C-terminal domain-containing protein</fullName>
    </recommendedName>
</protein>
<gene>
    <name evidence="6" type="ORF">K504DRAFT_498912</name>
</gene>
<feature type="compositionally biased region" description="Basic and acidic residues" evidence="4">
    <location>
        <begin position="914"/>
        <end position="925"/>
    </location>
</feature>
<dbReference type="PANTHER" id="PTHR10241:SF25">
    <property type="entry name" value="TOMOSYN, ISOFORM C"/>
    <property type="match status" value="1"/>
</dbReference>
<feature type="region of interest" description="Disordered" evidence="4">
    <location>
        <begin position="898"/>
        <end position="938"/>
    </location>
</feature>
<dbReference type="GO" id="GO:0019905">
    <property type="term" value="F:syntaxin binding"/>
    <property type="evidence" value="ECO:0007669"/>
    <property type="project" value="TreeGrafter"/>
</dbReference>
<dbReference type="GO" id="GO:0005886">
    <property type="term" value="C:plasma membrane"/>
    <property type="evidence" value="ECO:0007669"/>
    <property type="project" value="TreeGrafter"/>
</dbReference>
<keyword evidence="7" id="KW-1185">Reference proteome</keyword>
<evidence type="ECO:0000256" key="4">
    <source>
        <dbReference type="SAM" id="MobiDB-lite"/>
    </source>
</evidence>
<feature type="repeat" description="WD" evidence="3">
    <location>
        <begin position="230"/>
        <end position="271"/>
    </location>
</feature>
<evidence type="ECO:0000256" key="2">
    <source>
        <dbReference type="ARBA" id="ARBA00022483"/>
    </source>
</evidence>
<dbReference type="SMART" id="SM00320">
    <property type="entry name" value="WD40"/>
    <property type="match status" value="5"/>
</dbReference>
<accession>A0A6G1KP23</accession>
<keyword evidence="3" id="KW-0853">WD repeat</keyword>
<dbReference type="PANTHER" id="PTHR10241">
    <property type="entry name" value="LETHAL 2 GIANT LARVAE PROTEIN"/>
    <property type="match status" value="1"/>
</dbReference>
<keyword evidence="2" id="KW-0268">Exocytosis</keyword>
<dbReference type="Proteomes" id="UP000799428">
    <property type="component" value="Unassembled WGS sequence"/>
</dbReference>
<evidence type="ECO:0000313" key="7">
    <source>
        <dbReference type="Proteomes" id="UP000799428"/>
    </source>
</evidence>
<dbReference type="Gene3D" id="2.130.10.10">
    <property type="entry name" value="YVTN repeat-like/Quinoprotein amine dehydrogenase"/>
    <property type="match status" value="2"/>
</dbReference>
<evidence type="ECO:0000256" key="1">
    <source>
        <dbReference type="ARBA" id="ARBA00008070"/>
    </source>
</evidence>
<dbReference type="PROSITE" id="PS50082">
    <property type="entry name" value="WD_REPEATS_2"/>
    <property type="match status" value="1"/>
</dbReference>
<comment type="similarity">
    <text evidence="1">Belongs to the WD repeat L(2)GL family.</text>
</comment>
<dbReference type="GO" id="GO:0006887">
    <property type="term" value="P:exocytosis"/>
    <property type="evidence" value="ECO:0007669"/>
    <property type="project" value="UniProtKB-KW"/>
</dbReference>
<sequence length="1000" mass="108658">MAHLLRGKQAGVPNDLSTGIVSDLFVLDHIRNFGINSQISQIAYDPVQSLIAVGTNDSKFGPGQIYVFGQKRVEVVLPLPHRASVKILQFCADKILCVDSRNDLQVYSLETKRLVNAHSPPARITALHSDPTLDYALLGTQHGDILAYDLDRENLAPFEIPNLWREQFPRSRLTSVVTLSFHPRDIGTLLIGYTDGAVIYSFKQNKALKFFQYVLPKGAPGGDSDPASMVTERSPPLTQAVWHPTGTFILTGHEDSSIVIWDPKDGRIIQARTLQDTNINKPGPGTFSPGAAPGTFAIKSPIFRIAWCANQDPDDTGILIAGGAPSTLTTKSLTFFELGRTPVYGTSSWQVLSDHFENPKRQRILPCPPNTEVVDLCFIPRSSPHFAGNHDPVAIIALLASGELITLSFPSGMPITPTNQLHLSMNLVHPFINHATLAPVERTRWLGMTEKRQRGPQFLTGGVEAHHPSKRFENRSIVQMAHADGTVRLWDAGHADEIENDTLLQLDVARAAGRQEGVDVTRMSFSGAASELSVGLRSGEVIVFRWGINKHPGQEFPPGPNEEGALTSIADRTEAALKEGLLPFTLLNQGNGPVTALKHSDVGFVAAGFEQGSLAVVDLRGPTVIYSAQIGDFVKPDKRSSFRRSSKEPAAANPEWPTSIEFSVMALEDDDYSSILLHVGTNLGHLATFKLLPGGVDGTYTASFVGAASLDDRIVSISPIHAESGRPAYASQTVVAGLREGRKINGVVVAVTASGARIFKPATHKGAHKTWDDFLCDSAAVVHYEDRGYALLGLYGDGCARAYSIPALKEIGSVKVDDVLDIRRFPEAVITSTGDVFGWKGPAEMTLINVFGIGLKLDQTRDTLINPELLIPPRPTISNMQWIAGTQYVTPSDMDLLIGGPDRPPSKRMLAQARSDEDERRREGRPGATSLSTASAADEEGWGAWATRNLNERTERLNIVGDSMNNLEQNSAGWASDVNKYVKKQKQGLIMGAVKSKFGF</sequence>